<evidence type="ECO:0000313" key="3">
    <source>
        <dbReference type="EMBL" id="KAA0058836.1"/>
    </source>
</evidence>
<feature type="transmembrane region" description="Helical" evidence="2">
    <location>
        <begin position="734"/>
        <end position="761"/>
    </location>
</feature>
<comment type="caution">
    <text evidence="3">The sequence shown here is derived from an EMBL/GenBank/DDBJ whole genome shotgun (WGS) entry which is preliminary data.</text>
</comment>
<protein>
    <submittedName>
        <fullName evidence="3">DUF3082 domain-containing protein</fullName>
    </submittedName>
</protein>
<dbReference type="PANTHER" id="PTHR35733:SF1">
    <property type="entry name" value="OS02G0307800 PROTEIN"/>
    <property type="match status" value="1"/>
</dbReference>
<keyword evidence="2" id="KW-1133">Transmembrane helix</keyword>
<accession>A0A5A7UXD2</accession>
<dbReference type="EMBL" id="SSTE01006659">
    <property type="protein sequence ID" value="KAA0058836.1"/>
    <property type="molecule type" value="Genomic_DNA"/>
</dbReference>
<organism evidence="3 4">
    <name type="scientific">Cucumis melo var. makuwa</name>
    <name type="common">Oriental melon</name>
    <dbReference type="NCBI Taxonomy" id="1194695"/>
    <lineage>
        <taxon>Eukaryota</taxon>
        <taxon>Viridiplantae</taxon>
        <taxon>Streptophyta</taxon>
        <taxon>Embryophyta</taxon>
        <taxon>Tracheophyta</taxon>
        <taxon>Spermatophyta</taxon>
        <taxon>Magnoliopsida</taxon>
        <taxon>eudicotyledons</taxon>
        <taxon>Gunneridae</taxon>
        <taxon>Pentapetalae</taxon>
        <taxon>rosids</taxon>
        <taxon>fabids</taxon>
        <taxon>Cucurbitales</taxon>
        <taxon>Cucurbitaceae</taxon>
        <taxon>Benincaseae</taxon>
        <taxon>Cucumis</taxon>
    </lineage>
</organism>
<keyword evidence="2" id="KW-0472">Membrane</keyword>
<evidence type="ECO:0000256" key="2">
    <source>
        <dbReference type="SAM" id="Phobius"/>
    </source>
</evidence>
<reference evidence="3 4" key="1">
    <citation type="submission" date="2019-08" db="EMBL/GenBank/DDBJ databases">
        <title>Draft genome sequences of two oriental melons (Cucumis melo L. var makuwa).</title>
        <authorList>
            <person name="Kwon S.-Y."/>
        </authorList>
    </citation>
    <scope>NUCLEOTIDE SEQUENCE [LARGE SCALE GENOMIC DNA]</scope>
    <source>
        <strain evidence="4">cv. SW 3</strain>
        <tissue evidence="3">Leaf</tissue>
    </source>
</reference>
<proteinExistence type="predicted"/>
<sequence length="816" mass="90983">MDPINPSLHQSSPSSDAPLIDEALDLLELFWFFDNLLLRRNPRMLISRSDPCLSKLPHQVFVETPPTNLRSPALDAGVSLQNNGDGVVRRNLLRTPSLPSRMYRGQGIREEGNGSRPLVEHCVLLETPVDNVCSSSLDMDVSSGNPAGKCRNLLRTPSLPPRVEQGEGIKEKVNDAGPLSEHGVFAERPADNACLSTLDMGFSPGNSGDKRRSLRRIPSLPSRVEREQGIQEKGNGSKPLIEHGLLQKPAKPPYVERKEEGTRCKESGSTRRSKSARKPPQSNLLRTPSLPPCIGREKEFGEREAAARIRNSIQPNLSEFFPTRQEILEKNFSLPMCRIPTSSDEVWHQFLIQMRKRRSQSELESEEVQGFKDLGFTFDKKDINPTVVDIIPGLREKKEEELESERTRRPYLSEAWMLQTHLLPPIPKWDTRKSAEDMKQQIKFWARAVASNLHKTQGNWIGVQMNLTLLEKVVALETGPIQPLPFIEKKKGNGEEKFFFLFPYPISHICRHSIAINPPKPHNPYPSSSIKPPQMWHTQNLLSSNLPLFTLSPPTYNHKLFLSPPTTLSSLHRPITFHSISPLTTHRCFCLPQFTDLADATFLDDNGPVELPPTIFATTDNPSSLQVATSVLLTGAISVFLFRSLRRRAKRVKELKFRSAGVKKSLKEEAMDSLKAISTGPIASKSTPSPIQAFLGAIAAGVIALILYKFTTTIEAALNRQTVSDNFSVRQLTITIRTIVNGLCYLATFVFGINAIGLFLYSGQLAMNSVMEEGSKDKEPKAKRDEQVSPPTSTAETTLNSTESSNSKDDQSSSNL</sequence>
<dbReference type="Pfam" id="PF11282">
    <property type="entry name" value="DUF3082"/>
    <property type="match status" value="1"/>
</dbReference>
<feature type="compositionally biased region" description="Basic and acidic residues" evidence="1">
    <location>
        <begin position="773"/>
        <end position="787"/>
    </location>
</feature>
<keyword evidence="2" id="KW-0812">Transmembrane</keyword>
<gene>
    <name evidence="3" type="ORF">E6C27_scaffold803G00340</name>
</gene>
<feature type="compositionally biased region" description="Low complexity" evidence="1">
    <location>
        <begin position="792"/>
        <end position="805"/>
    </location>
</feature>
<evidence type="ECO:0000256" key="1">
    <source>
        <dbReference type="SAM" id="MobiDB-lite"/>
    </source>
</evidence>
<feature type="region of interest" description="Disordered" evidence="1">
    <location>
        <begin position="772"/>
        <end position="816"/>
    </location>
</feature>
<dbReference type="OrthoDB" id="1875420at2759"/>
<dbReference type="InterPro" id="IPR021434">
    <property type="entry name" value="DUF3082"/>
</dbReference>
<dbReference type="Proteomes" id="UP000321393">
    <property type="component" value="Unassembled WGS sequence"/>
</dbReference>
<name>A0A5A7UXD2_CUCMM</name>
<feature type="transmembrane region" description="Helical" evidence="2">
    <location>
        <begin position="693"/>
        <end position="714"/>
    </location>
</feature>
<feature type="compositionally biased region" description="Basic and acidic residues" evidence="1">
    <location>
        <begin position="806"/>
        <end position="816"/>
    </location>
</feature>
<dbReference type="AlphaFoldDB" id="A0A5A7UXD2"/>
<feature type="compositionally biased region" description="Basic and acidic residues" evidence="1">
    <location>
        <begin position="254"/>
        <end position="269"/>
    </location>
</feature>
<dbReference type="GO" id="GO:0009535">
    <property type="term" value="C:chloroplast thylakoid membrane"/>
    <property type="evidence" value="ECO:0007669"/>
    <property type="project" value="TreeGrafter"/>
</dbReference>
<feature type="region of interest" description="Disordered" evidence="1">
    <location>
        <begin position="197"/>
        <end position="292"/>
    </location>
</feature>
<evidence type="ECO:0000313" key="4">
    <source>
        <dbReference type="Proteomes" id="UP000321393"/>
    </source>
</evidence>
<dbReference type="PANTHER" id="PTHR35733">
    <property type="entry name" value="OS02G0307800 PROTEIN"/>
    <property type="match status" value="1"/>
</dbReference>
<dbReference type="STRING" id="1194695.A0A5A7UXD2"/>